<dbReference type="STRING" id="1859473.BG261_00675"/>
<dbReference type="PANTHER" id="PTHR33884">
    <property type="entry name" value="UPF0410 PROTEIN YMGE"/>
    <property type="match status" value="1"/>
</dbReference>
<sequence length="81" mass="8682">MLWTLIVGGFIGFFAGKIAKRSDSMGLIYKIFAGLAGSFIGEKLFSNFGPHLAGMAIIPSIIGAVIVIILVSYFTDGNNRR</sequence>
<name>A0A1E8GQ94_9LACT</name>
<gene>
    <name evidence="8" type="ORF">BG261_00675</name>
</gene>
<dbReference type="RefSeq" id="WP_070791209.1">
    <property type="nucleotide sequence ID" value="NZ_MKIR01000001.1"/>
</dbReference>
<evidence type="ECO:0000256" key="3">
    <source>
        <dbReference type="ARBA" id="ARBA00022475"/>
    </source>
</evidence>
<organism evidence="8 9">
    <name type="scientific">Floricoccus tropicus</name>
    <dbReference type="NCBI Taxonomy" id="1859473"/>
    <lineage>
        <taxon>Bacteria</taxon>
        <taxon>Bacillati</taxon>
        <taxon>Bacillota</taxon>
        <taxon>Bacilli</taxon>
        <taxon>Lactobacillales</taxon>
        <taxon>Streptococcaceae</taxon>
        <taxon>Floricoccus</taxon>
    </lineage>
</organism>
<keyword evidence="6 7" id="KW-0472">Membrane</keyword>
<dbReference type="AlphaFoldDB" id="A0A1E8GQ94"/>
<comment type="caution">
    <text evidence="8">The sequence shown here is derived from an EMBL/GenBank/DDBJ whole genome shotgun (WGS) entry which is preliminary data.</text>
</comment>
<dbReference type="EMBL" id="MKIR01000001">
    <property type="protein sequence ID" value="OFI50430.1"/>
    <property type="molecule type" value="Genomic_DNA"/>
</dbReference>
<accession>A0A1E8GQ94</accession>
<dbReference type="InterPro" id="IPR007341">
    <property type="entry name" value="Transgly_assoc"/>
</dbReference>
<evidence type="ECO:0000256" key="6">
    <source>
        <dbReference type="ARBA" id="ARBA00023136"/>
    </source>
</evidence>
<comment type="subcellular location">
    <subcellularLocation>
        <location evidence="1">Cell membrane</location>
        <topology evidence="1">Multi-pass membrane protein</topology>
    </subcellularLocation>
</comment>
<evidence type="ECO:0000256" key="7">
    <source>
        <dbReference type="SAM" id="Phobius"/>
    </source>
</evidence>
<evidence type="ECO:0000256" key="4">
    <source>
        <dbReference type="ARBA" id="ARBA00022692"/>
    </source>
</evidence>
<keyword evidence="4 7" id="KW-0812">Transmembrane</keyword>
<comment type="similarity">
    <text evidence="2">Belongs to the UPF0410 family.</text>
</comment>
<evidence type="ECO:0000313" key="8">
    <source>
        <dbReference type="EMBL" id="OFI50430.1"/>
    </source>
</evidence>
<protein>
    <recommendedName>
        <fullName evidence="10">Transglycosylase</fullName>
    </recommendedName>
</protein>
<dbReference type="Pfam" id="PF04226">
    <property type="entry name" value="Transgly_assoc"/>
    <property type="match status" value="1"/>
</dbReference>
<evidence type="ECO:0000256" key="2">
    <source>
        <dbReference type="ARBA" id="ARBA00011006"/>
    </source>
</evidence>
<keyword evidence="3" id="KW-1003">Cell membrane</keyword>
<evidence type="ECO:0008006" key="10">
    <source>
        <dbReference type="Google" id="ProtNLM"/>
    </source>
</evidence>
<keyword evidence="9" id="KW-1185">Reference proteome</keyword>
<evidence type="ECO:0000256" key="5">
    <source>
        <dbReference type="ARBA" id="ARBA00022989"/>
    </source>
</evidence>
<feature type="transmembrane region" description="Helical" evidence="7">
    <location>
        <begin position="52"/>
        <end position="74"/>
    </location>
</feature>
<dbReference type="Proteomes" id="UP000178622">
    <property type="component" value="Unassembled WGS sequence"/>
</dbReference>
<dbReference type="OrthoDB" id="1632160at2"/>
<evidence type="ECO:0000313" key="9">
    <source>
        <dbReference type="Proteomes" id="UP000178622"/>
    </source>
</evidence>
<proteinExistence type="inferred from homology"/>
<keyword evidence="5 7" id="KW-1133">Transmembrane helix</keyword>
<dbReference type="GO" id="GO:0005886">
    <property type="term" value="C:plasma membrane"/>
    <property type="evidence" value="ECO:0007669"/>
    <property type="project" value="UniProtKB-SubCell"/>
</dbReference>
<dbReference type="PANTHER" id="PTHR33884:SF3">
    <property type="entry name" value="UPF0410 PROTEIN YMGE"/>
    <property type="match status" value="1"/>
</dbReference>
<evidence type="ECO:0000256" key="1">
    <source>
        <dbReference type="ARBA" id="ARBA00004651"/>
    </source>
</evidence>
<reference evidence="9" key="1">
    <citation type="submission" date="2016-09" db="EMBL/GenBank/DDBJ databases">
        <title>Draft genome sequence of a novel species of the family Streptococcaceae isolated from flowers.</title>
        <authorList>
            <person name="Chuah L.-O."/>
            <person name="Yap K.-P."/>
            <person name="Thong K.L."/>
            <person name="Liong M.T."/>
            <person name="Ahmad R."/>
            <person name="Rusul G."/>
        </authorList>
    </citation>
    <scope>NUCLEOTIDE SEQUENCE [LARGE SCALE GENOMIC DNA]</scope>
    <source>
        <strain evidence="9">DF1</strain>
    </source>
</reference>